<evidence type="ECO:0000313" key="3">
    <source>
        <dbReference type="Proteomes" id="UP000023152"/>
    </source>
</evidence>
<dbReference type="Proteomes" id="UP000023152">
    <property type="component" value="Unassembled WGS sequence"/>
</dbReference>
<keyword evidence="1" id="KW-0472">Membrane</keyword>
<accession>X6N8B7</accession>
<name>X6N8B7_RETFI</name>
<reference evidence="2 3" key="1">
    <citation type="journal article" date="2013" name="Curr. Biol.">
        <title>The Genome of the Foraminiferan Reticulomyxa filosa.</title>
        <authorList>
            <person name="Glockner G."/>
            <person name="Hulsmann N."/>
            <person name="Schleicher M."/>
            <person name="Noegel A.A."/>
            <person name="Eichinger L."/>
            <person name="Gallinger C."/>
            <person name="Pawlowski J."/>
            <person name="Sierra R."/>
            <person name="Euteneuer U."/>
            <person name="Pillet L."/>
            <person name="Moustafa A."/>
            <person name="Platzer M."/>
            <person name="Groth M."/>
            <person name="Szafranski K."/>
            <person name="Schliwa M."/>
        </authorList>
    </citation>
    <scope>NUCLEOTIDE SEQUENCE [LARGE SCALE GENOMIC DNA]</scope>
</reference>
<keyword evidence="1" id="KW-1133">Transmembrane helix</keyword>
<sequence>MYESKAKGVFKNSFACFSLIYFQVSQRVNYFIVYNVHQYFIILNILFNSKCAELRCPSWKGEKTVTEKCLTGTEIDVCMWYRGSGNKNTNTQLNGEYVYRGTYNNYAYYQMTSSSDCSLTSLYMYFSVDAKQWFIGTSLGGNTYYAACQLSNIPHPYNCSTNWKFGSESTTDNYAKVLIGSCPYLDQCSVLKFAYTSNIQDVCTGEYDITDTKNIVFQNGNKFVTLYTYIYTYIYMYMYMYIYNTYAIYIHILHIINNFKKKKIKKK</sequence>
<proteinExistence type="predicted"/>
<gene>
    <name evidence="2" type="ORF">RFI_15041</name>
</gene>
<dbReference type="EMBL" id="ASPP01010985">
    <property type="protein sequence ID" value="ETO22158.1"/>
    <property type="molecule type" value="Genomic_DNA"/>
</dbReference>
<evidence type="ECO:0000313" key="2">
    <source>
        <dbReference type="EMBL" id="ETO22158.1"/>
    </source>
</evidence>
<evidence type="ECO:0000256" key="1">
    <source>
        <dbReference type="SAM" id="Phobius"/>
    </source>
</evidence>
<keyword evidence="1" id="KW-0812">Transmembrane</keyword>
<comment type="caution">
    <text evidence="2">The sequence shown here is derived from an EMBL/GenBank/DDBJ whole genome shotgun (WGS) entry which is preliminary data.</text>
</comment>
<keyword evidence="3" id="KW-1185">Reference proteome</keyword>
<feature type="transmembrane region" description="Helical" evidence="1">
    <location>
        <begin position="234"/>
        <end position="256"/>
    </location>
</feature>
<protein>
    <submittedName>
        <fullName evidence="2">Uncharacterized protein</fullName>
    </submittedName>
</protein>
<organism evidence="2 3">
    <name type="scientific">Reticulomyxa filosa</name>
    <dbReference type="NCBI Taxonomy" id="46433"/>
    <lineage>
        <taxon>Eukaryota</taxon>
        <taxon>Sar</taxon>
        <taxon>Rhizaria</taxon>
        <taxon>Retaria</taxon>
        <taxon>Foraminifera</taxon>
        <taxon>Monothalamids</taxon>
        <taxon>Reticulomyxidae</taxon>
        <taxon>Reticulomyxa</taxon>
    </lineage>
</organism>
<dbReference type="AlphaFoldDB" id="X6N8B7"/>